<protein>
    <recommendedName>
        <fullName evidence="3">Restriction endonuclease</fullName>
    </recommendedName>
</protein>
<gene>
    <name evidence="1" type="ORF">BHC48_07420</name>
</gene>
<dbReference type="AlphaFoldDB" id="A0A2N9XN94"/>
<reference evidence="1 2" key="1">
    <citation type="journal article" date="2017" name="MBio">
        <title>Type VI secretion-mediated competition in the bee gut microbiome.</title>
        <authorList>
            <person name="Steele M.I."/>
            <person name="Kwong W.K."/>
            <person name="Powell J.E."/>
            <person name="Whiteley M."/>
            <person name="Moran N.A."/>
        </authorList>
    </citation>
    <scope>NUCLEOTIDE SEQUENCE [LARGE SCALE GENOMIC DNA]</scope>
    <source>
        <strain evidence="1 2">Occ4-2</strain>
    </source>
</reference>
<dbReference type="Proteomes" id="UP000231484">
    <property type="component" value="Unassembled WGS sequence"/>
</dbReference>
<dbReference type="GO" id="GO:0009036">
    <property type="term" value="F:type II site-specific deoxyribonuclease activity"/>
    <property type="evidence" value="ECO:0007669"/>
    <property type="project" value="InterPro"/>
</dbReference>
<sequence length="233" mass="26723">MSTFDKEKIKKILEPIVSKTYEAQITESDISKKNTLDIFSASIDSAIRGITLEEWKEQEKQRQMQKTLQNQIGEIHQRILGTLGGVTNLGTGSVIDLEGDGFIAEIKNKHNTTKGNHKVAIYDDLKSELVKRKEGTIAYYVELLPKNGKSYDQEFTPPDNRIGKNRESNPYIRQIDGQSFYTKITGNENALRELYLLIPEILNEIIKEKYGKEQNADDYIDESEFDIIYKKKP</sequence>
<evidence type="ECO:0008006" key="3">
    <source>
        <dbReference type="Google" id="ProtNLM"/>
    </source>
</evidence>
<comment type="caution">
    <text evidence="1">The sequence shown here is derived from an EMBL/GenBank/DDBJ whole genome shotgun (WGS) entry which is preliminary data.</text>
</comment>
<evidence type="ECO:0000313" key="1">
    <source>
        <dbReference type="EMBL" id="PIT49799.1"/>
    </source>
</evidence>
<dbReference type="GO" id="GO:0009307">
    <property type="term" value="P:DNA restriction-modification system"/>
    <property type="evidence" value="ECO:0007669"/>
    <property type="project" value="InterPro"/>
</dbReference>
<dbReference type="Pfam" id="PF09553">
    <property type="entry name" value="RE_Eco47II"/>
    <property type="match status" value="1"/>
</dbReference>
<accession>A0A2N9XN94</accession>
<evidence type="ECO:0000313" key="2">
    <source>
        <dbReference type="Proteomes" id="UP000231484"/>
    </source>
</evidence>
<name>A0A2N9XN94_9NEIS</name>
<dbReference type="EMBL" id="MEIQ01000045">
    <property type="protein sequence ID" value="PIT49799.1"/>
    <property type="molecule type" value="Genomic_DNA"/>
</dbReference>
<proteinExistence type="predicted"/>
<organism evidence="1 2">
    <name type="scientific">Snodgrassella alvi</name>
    <dbReference type="NCBI Taxonomy" id="1196083"/>
    <lineage>
        <taxon>Bacteria</taxon>
        <taxon>Pseudomonadati</taxon>
        <taxon>Pseudomonadota</taxon>
        <taxon>Betaproteobacteria</taxon>
        <taxon>Neisseriales</taxon>
        <taxon>Neisseriaceae</taxon>
        <taxon>Snodgrassella</taxon>
    </lineage>
</organism>
<dbReference type="InterPro" id="IPR019057">
    <property type="entry name" value="Restrct_endonuc_II_Eco47II"/>
</dbReference>
<dbReference type="GO" id="GO:0003677">
    <property type="term" value="F:DNA binding"/>
    <property type="evidence" value="ECO:0007669"/>
    <property type="project" value="InterPro"/>
</dbReference>